<gene>
    <name evidence="6" type="ORF">A4U43_C01F23520</name>
</gene>
<evidence type="ECO:0000256" key="5">
    <source>
        <dbReference type="SAM" id="Phobius"/>
    </source>
</evidence>
<reference evidence="7" key="1">
    <citation type="journal article" date="2017" name="Nat. Commun.">
        <title>The asparagus genome sheds light on the origin and evolution of a young Y chromosome.</title>
        <authorList>
            <person name="Harkess A."/>
            <person name="Zhou J."/>
            <person name="Xu C."/>
            <person name="Bowers J.E."/>
            <person name="Van der Hulst R."/>
            <person name="Ayyampalayam S."/>
            <person name="Mercati F."/>
            <person name="Riccardi P."/>
            <person name="McKain M.R."/>
            <person name="Kakrana A."/>
            <person name="Tang H."/>
            <person name="Ray J."/>
            <person name="Groenendijk J."/>
            <person name="Arikit S."/>
            <person name="Mathioni S.M."/>
            <person name="Nakano M."/>
            <person name="Shan H."/>
            <person name="Telgmann-Rauber A."/>
            <person name="Kanno A."/>
            <person name="Yue Z."/>
            <person name="Chen H."/>
            <person name="Li W."/>
            <person name="Chen Y."/>
            <person name="Xu X."/>
            <person name="Zhang Y."/>
            <person name="Luo S."/>
            <person name="Chen H."/>
            <person name="Gao J."/>
            <person name="Mao Z."/>
            <person name="Pires J.C."/>
            <person name="Luo M."/>
            <person name="Kudrna D."/>
            <person name="Wing R.A."/>
            <person name="Meyers B.C."/>
            <person name="Yi K."/>
            <person name="Kong H."/>
            <person name="Lavrijsen P."/>
            <person name="Sunseri F."/>
            <person name="Falavigna A."/>
            <person name="Ye Y."/>
            <person name="Leebens-Mack J.H."/>
            <person name="Chen G."/>
        </authorList>
    </citation>
    <scope>NUCLEOTIDE SEQUENCE [LARGE SCALE GENOMIC DNA]</scope>
    <source>
        <strain evidence="7">cv. DH0086</strain>
    </source>
</reference>
<comment type="subcellular location">
    <subcellularLocation>
        <location evidence="1">Membrane</location>
        <topology evidence="1">Multi-pass membrane protein</topology>
    </subcellularLocation>
</comment>
<dbReference type="EMBL" id="CM007381">
    <property type="protein sequence ID" value="ONK80941.1"/>
    <property type="molecule type" value="Genomic_DNA"/>
</dbReference>
<proteinExistence type="predicted"/>
<dbReference type="Gramene" id="ONK80941">
    <property type="protein sequence ID" value="ONK80941"/>
    <property type="gene ID" value="A4U43_C01F23520"/>
</dbReference>
<name>A0A5P1FVU6_ASPOF</name>
<dbReference type="OMA" id="MDHILSA"/>
<feature type="transmembrane region" description="Helical" evidence="5">
    <location>
        <begin position="127"/>
        <end position="148"/>
    </location>
</feature>
<keyword evidence="4 5" id="KW-0472">Membrane</keyword>
<evidence type="ECO:0000256" key="3">
    <source>
        <dbReference type="ARBA" id="ARBA00022989"/>
    </source>
</evidence>
<dbReference type="GO" id="GO:0005385">
    <property type="term" value="F:zinc ion transmembrane transporter activity"/>
    <property type="evidence" value="ECO:0007669"/>
    <property type="project" value="TreeGrafter"/>
</dbReference>
<dbReference type="InterPro" id="IPR003689">
    <property type="entry name" value="ZIP"/>
</dbReference>
<dbReference type="Proteomes" id="UP000243459">
    <property type="component" value="Chromosome 1"/>
</dbReference>
<organism evidence="6 7">
    <name type="scientific">Asparagus officinalis</name>
    <name type="common">Garden asparagus</name>
    <dbReference type="NCBI Taxonomy" id="4686"/>
    <lineage>
        <taxon>Eukaryota</taxon>
        <taxon>Viridiplantae</taxon>
        <taxon>Streptophyta</taxon>
        <taxon>Embryophyta</taxon>
        <taxon>Tracheophyta</taxon>
        <taxon>Spermatophyta</taxon>
        <taxon>Magnoliopsida</taxon>
        <taxon>Liliopsida</taxon>
        <taxon>Asparagales</taxon>
        <taxon>Asparagaceae</taxon>
        <taxon>Asparagoideae</taxon>
        <taxon>Asparagus</taxon>
    </lineage>
</organism>
<evidence type="ECO:0000313" key="6">
    <source>
        <dbReference type="EMBL" id="ONK80941.1"/>
    </source>
</evidence>
<evidence type="ECO:0000256" key="2">
    <source>
        <dbReference type="ARBA" id="ARBA00022692"/>
    </source>
</evidence>
<keyword evidence="7" id="KW-1185">Reference proteome</keyword>
<dbReference type="GO" id="GO:0005886">
    <property type="term" value="C:plasma membrane"/>
    <property type="evidence" value="ECO:0007669"/>
    <property type="project" value="TreeGrafter"/>
</dbReference>
<feature type="transmembrane region" description="Helical" evidence="5">
    <location>
        <begin position="54"/>
        <end position="74"/>
    </location>
</feature>
<dbReference type="PANTHER" id="PTHR11040">
    <property type="entry name" value="ZINC/IRON TRANSPORTER"/>
    <property type="match status" value="1"/>
</dbReference>
<dbReference type="AlphaFoldDB" id="A0A5P1FVU6"/>
<sequence length="177" mass="18939">MSLLEDLDINPVIALPSSRATMDHILSASMSAESCSGDIADECRDDAVALKMKMVAIAAILIAGVIGVAIPLVGRKRRLVRTDGGLFFFAKAFAAGVILATGFVHMLHDAQSALTNSCLPKFPWKKFPFSGFVAMIAALLTLVVDFVATQFYEKKHREEEIGVKREAAAAVAATDRG</sequence>
<evidence type="ECO:0000313" key="7">
    <source>
        <dbReference type="Proteomes" id="UP000243459"/>
    </source>
</evidence>
<feature type="transmembrane region" description="Helical" evidence="5">
    <location>
        <begin position="86"/>
        <end position="107"/>
    </location>
</feature>
<protein>
    <submittedName>
        <fullName evidence="6">Uncharacterized protein</fullName>
    </submittedName>
</protein>
<accession>A0A5P1FVU6</accession>
<evidence type="ECO:0000256" key="1">
    <source>
        <dbReference type="ARBA" id="ARBA00004141"/>
    </source>
</evidence>
<keyword evidence="2 5" id="KW-0812">Transmembrane</keyword>
<dbReference type="PANTHER" id="PTHR11040:SF44">
    <property type="entry name" value="PROTEIN ZNTC-RELATED"/>
    <property type="match status" value="1"/>
</dbReference>
<evidence type="ECO:0000256" key="4">
    <source>
        <dbReference type="ARBA" id="ARBA00023136"/>
    </source>
</evidence>
<keyword evidence="3 5" id="KW-1133">Transmembrane helix</keyword>
<dbReference type="Pfam" id="PF02535">
    <property type="entry name" value="Zip"/>
    <property type="match status" value="1"/>
</dbReference>